<sequence>MSELLQKIPVVQSFLGLPLYIGMEVSLGVTLLNKFSGFYGLLALFTGHPLEFLQWVFYLVSIIVIPFYGEAFSTILKPSLLTFAPVVMGFVVDSLISAIFILYFAFQWVYLEDVKIEQVPGQDYSKSASQSYEYGVTFFTALGTQLVRMYFAVLAVSFYRKLVKVASIQGEVNVDDVELDLKNKRFYQRWIYKVQYQCYKFLKGKL</sequence>
<dbReference type="PANTHER" id="PTHR28077">
    <property type="entry name" value="INOSITOL PHOSPHORYLCERAMIDE SYNTHASE REGULATORY SUBUNIT KEI1"/>
    <property type="match status" value="1"/>
</dbReference>
<reference evidence="2" key="2">
    <citation type="submission" date="2021-01" db="EMBL/GenBank/DDBJ databases">
        <authorList>
            <person name="Schikora-Tamarit M.A."/>
        </authorList>
    </citation>
    <scope>NUCLEOTIDE SEQUENCE</scope>
    <source>
        <strain evidence="2">CBS2887</strain>
    </source>
</reference>
<dbReference type="PANTHER" id="PTHR28077:SF1">
    <property type="entry name" value="INOSITOL PHOSPHORYLCERAMIDE SYNTHASE REGULATORY SUBUNIT KEI1"/>
    <property type="match status" value="1"/>
</dbReference>
<keyword evidence="1" id="KW-0812">Transmembrane</keyword>
<keyword evidence="3" id="KW-1185">Reference proteome</keyword>
<dbReference type="Pfam" id="PF08552">
    <property type="entry name" value="Kei1"/>
    <property type="match status" value="1"/>
</dbReference>
<proteinExistence type="predicted"/>
<dbReference type="OrthoDB" id="3338076at2759"/>
<feature type="transmembrane region" description="Helical" evidence="1">
    <location>
        <begin position="52"/>
        <end position="69"/>
    </location>
</feature>
<protein>
    <submittedName>
        <fullName evidence="2">Uncharacterized protein</fullName>
    </submittedName>
</protein>
<dbReference type="GO" id="GO:0070917">
    <property type="term" value="F:inositol phosphoceramide synthase regulator activity"/>
    <property type="evidence" value="ECO:0007669"/>
    <property type="project" value="InterPro"/>
</dbReference>
<dbReference type="GO" id="GO:0070916">
    <property type="term" value="C:inositol phosphoceramide synthase complex"/>
    <property type="evidence" value="ECO:0007669"/>
    <property type="project" value="TreeGrafter"/>
</dbReference>
<reference evidence="2" key="1">
    <citation type="journal article" date="2021" name="Open Biol.">
        <title>Shared evolutionary footprints suggest mitochondrial oxidative damage underlies multiple complex I losses in fungi.</title>
        <authorList>
            <person name="Schikora-Tamarit M.A."/>
            <person name="Marcet-Houben M."/>
            <person name="Nosek J."/>
            <person name="Gabaldon T."/>
        </authorList>
    </citation>
    <scope>NUCLEOTIDE SEQUENCE</scope>
    <source>
        <strain evidence="2">CBS2887</strain>
    </source>
</reference>
<evidence type="ECO:0000313" key="2">
    <source>
        <dbReference type="EMBL" id="KAH3687998.1"/>
    </source>
</evidence>
<evidence type="ECO:0000313" key="3">
    <source>
        <dbReference type="Proteomes" id="UP000774326"/>
    </source>
</evidence>
<dbReference type="EMBL" id="JAEUBG010000552">
    <property type="protein sequence ID" value="KAH3687998.1"/>
    <property type="molecule type" value="Genomic_DNA"/>
</dbReference>
<keyword evidence="1" id="KW-1133">Transmembrane helix</keyword>
<dbReference type="InterPro" id="IPR013862">
    <property type="entry name" value="Kei1"/>
</dbReference>
<dbReference type="AlphaFoldDB" id="A0A9P8QBQ3"/>
<accession>A0A9P8QBQ3</accession>
<dbReference type="GO" id="GO:0006673">
    <property type="term" value="P:inositol phosphoceramide metabolic process"/>
    <property type="evidence" value="ECO:0007669"/>
    <property type="project" value="InterPro"/>
</dbReference>
<dbReference type="GO" id="GO:0000139">
    <property type="term" value="C:Golgi membrane"/>
    <property type="evidence" value="ECO:0007669"/>
    <property type="project" value="TreeGrafter"/>
</dbReference>
<name>A0A9P8QBQ3_WICPI</name>
<organism evidence="2 3">
    <name type="scientific">Wickerhamomyces pijperi</name>
    <name type="common">Yeast</name>
    <name type="synonym">Pichia pijperi</name>
    <dbReference type="NCBI Taxonomy" id="599730"/>
    <lineage>
        <taxon>Eukaryota</taxon>
        <taxon>Fungi</taxon>
        <taxon>Dikarya</taxon>
        <taxon>Ascomycota</taxon>
        <taxon>Saccharomycotina</taxon>
        <taxon>Saccharomycetes</taxon>
        <taxon>Phaffomycetales</taxon>
        <taxon>Wickerhamomycetaceae</taxon>
        <taxon>Wickerhamomyces</taxon>
    </lineage>
</organism>
<feature type="transmembrane region" description="Helical" evidence="1">
    <location>
        <begin position="12"/>
        <end position="32"/>
    </location>
</feature>
<gene>
    <name evidence="2" type="ORF">WICPIJ_000992</name>
</gene>
<evidence type="ECO:0000256" key="1">
    <source>
        <dbReference type="SAM" id="Phobius"/>
    </source>
</evidence>
<comment type="caution">
    <text evidence="2">The sequence shown here is derived from an EMBL/GenBank/DDBJ whole genome shotgun (WGS) entry which is preliminary data.</text>
</comment>
<keyword evidence="1" id="KW-0472">Membrane</keyword>
<dbReference type="Proteomes" id="UP000774326">
    <property type="component" value="Unassembled WGS sequence"/>
</dbReference>
<feature type="transmembrane region" description="Helical" evidence="1">
    <location>
        <begin position="134"/>
        <end position="159"/>
    </location>
</feature>
<feature type="transmembrane region" description="Helical" evidence="1">
    <location>
        <begin position="81"/>
        <end position="106"/>
    </location>
</feature>